<evidence type="ECO:0000313" key="1">
    <source>
        <dbReference type="EMBL" id="KAH3802281.1"/>
    </source>
</evidence>
<dbReference type="Proteomes" id="UP000828390">
    <property type="component" value="Unassembled WGS sequence"/>
</dbReference>
<gene>
    <name evidence="1" type="ORF">DPMN_155954</name>
</gene>
<reference evidence="1" key="2">
    <citation type="submission" date="2020-11" db="EMBL/GenBank/DDBJ databases">
        <authorList>
            <person name="McCartney M.A."/>
            <person name="Auch B."/>
            <person name="Kono T."/>
            <person name="Mallez S."/>
            <person name="Becker A."/>
            <person name="Gohl D.M."/>
            <person name="Silverstein K.A.T."/>
            <person name="Koren S."/>
            <person name="Bechman K.B."/>
            <person name="Herman A."/>
            <person name="Abrahante J.E."/>
            <person name="Garbe J."/>
        </authorList>
    </citation>
    <scope>NUCLEOTIDE SEQUENCE</scope>
    <source>
        <strain evidence="1">Duluth1</strain>
        <tissue evidence="1">Whole animal</tissue>
    </source>
</reference>
<evidence type="ECO:0000313" key="2">
    <source>
        <dbReference type="Proteomes" id="UP000828390"/>
    </source>
</evidence>
<name>A0A9D4J741_DREPO</name>
<protein>
    <submittedName>
        <fullName evidence="1">Uncharacterized protein</fullName>
    </submittedName>
</protein>
<sequence>MTKISSFERQLADSDIVCMDGNITTKAIQTICGICRVNGVLGKTICDICSVNRVPGKTICDIYRVNEVPG</sequence>
<dbReference type="AlphaFoldDB" id="A0A9D4J741"/>
<reference evidence="1" key="1">
    <citation type="journal article" date="2019" name="bioRxiv">
        <title>The Genome of the Zebra Mussel, Dreissena polymorpha: A Resource for Invasive Species Research.</title>
        <authorList>
            <person name="McCartney M.A."/>
            <person name="Auch B."/>
            <person name="Kono T."/>
            <person name="Mallez S."/>
            <person name="Zhang Y."/>
            <person name="Obille A."/>
            <person name="Becker A."/>
            <person name="Abrahante J.E."/>
            <person name="Garbe J."/>
            <person name="Badalamenti J.P."/>
            <person name="Herman A."/>
            <person name="Mangelson H."/>
            <person name="Liachko I."/>
            <person name="Sullivan S."/>
            <person name="Sone E.D."/>
            <person name="Koren S."/>
            <person name="Silverstein K.A.T."/>
            <person name="Beckman K.B."/>
            <person name="Gohl D.M."/>
        </authorList>
    </citation>
    <scope>NUCLEOTIDE SEQUENCE</scope>
    <source>
        <strain evidence="1">Duluth1</strain>
        <tissue evidence="1">Whole animal</tissue>
    </source>
</reference>
<accession>A0A9D4J741</accession>
<dbReference type="EMBL" id="JAIWYP010000007">
    <property type="protein sequence ID" value="KAH3802281.1"/>
    <property type="molecule type" value="Genomic_DNA"/>
</dbReference>
<organism evidence="1 2">
    <name type="scientific">Dreissena polymorpha</name>
    <name type="common">Zebra mussel</name>
    <name type="synonym">Mytilus polymorpha</name>
    <dbReference type="NCBI Taxonomy" id="45954"/>
    <lineage>
        <taxon>Eukaryota</taxon>
        <taxon>Metazoa</taxon>
        <taxon>Spiralia</taxon>
        <taxon>Lophotrochozoa</taxon>
        <taxon>Mollusca</taxon>
        <taxon>Bivalvia</taxon>
        <taxon>Autobranchia</taxon>
        <taxon>Heteroconchia</taxon>
        <taxon>Euheterodonta</taxon>
        <taxon>Imparidentia</taxon>
        <taxon>Neoheterodontei</taxon>
        <taxon>Myida</taxon>
        <taxon>Dreissenoidea</taxon>
        <taxon>Dreissenidae</taxon>
        <taxon>Dreissena</taxon>
    </lineage>
</organism>
<proteinExistence type="predicted"/>
<keyword evidence="2" id="KW-1185">Reference proteome</keyword>
<comment type="caution">
    <text evidence="1">The sequence shown here is derived from an EMBL/GenBank/DDBJ whole genome shotgun (WGS) entry which is preliminary data.</text>
</comment>